<accession>A0A5N1IS63</accession>
<comment type="caution">
    <text evidence="1">The sequence shown here is derived from an EMBL/GenBank/DDBJ whole genome shotgun (WGS) entry which is preliminary data.</text>
</comment>
<dbReference type="InterPro" id="IPR001387">
    <property type="entry name" value="Cro/C1-type_HTH"/>
</dbReference>
<dbReference type="GO" id="GO:0003677">
    <property type="term" value="F:DNA binding"/>
    <property type="evidence" value="ECO:0007669"/>
    <property type="project" value="InterPro"/>
</dbReference>
<keyword evidence="2" id="KW-1185">Reference proteome</keyword>
<evidence type="ECO:0000313" key="2">
    <source>
        <dbReference type="Proteomes" id="UP000326570"/>
    </source>
</evidence>
<dbReference type="Gene3D" id="1.10.260.40">
    <property type="entry name" value="lambda repressor-like DNA-binding domains"/>
    <property type="match status" value="1"/>
</dbReference>
<evidence type="ECO:0000313" key="1">
    <source>
        <dbReference type="EMBL" id="KAA9332761.1"/>
    </source>
</evidence>
<name>A0A5N1IS63_9BACT</name>
<gene>
    <name evidence="1" type="ORF">F0P94_12230</name>
</gene>
<dbReference type="Proteomes" id="UP000326570">
    <property type="component" value="Unassembled WGS sequence"/>
</dbReference>
<dbReference type="CDD" id="cd00093">
    <property type="entry name" value="HTH_XRE"/>
    <property type="match status" value="1"/>
</dbReference>
<sequence length="165" mass="18188">MKNTSDLEKFTECSVSYRLKVIQEKLKIRSVAAFANEIGVDTSVLNNIMSPYGRKGKPSFDTLQKIAARYPRVNIDWLVTGKGEPLRPFSAVYPAGTVDGANLGSFPGENLKDLTAATTEAVTAELEPAVNELKSMLKVCQLEKENLEKILTLKDELIGVLKQQK</sequence>
<dbReference type="AlphaFoldDB" id="A0A5N1IS63"/>
<reference evidence="1 2" key="1">
    <citation type="submission" date="2019-09" db="EMBL/GenBank/DDBJ databases">
        <title>Genome sequence of Adhaeribacter sp. M2.</title>
        <authorList>
            <person name="Srinivasan S."/>
        </authorList>
    </citation>
    <scope>NUCLEOTIDE SEQUENCE [LARGE SCALE GENOMIC DNA]</scope>
    <source>
        <strain evidence="1 2">M2</strain>
    </source>
</reference>
<dbReference type="RefSeq" id="WP_150904174.1">
    <property type="nucleotide sequence ID" value="NZ_VTWT01000006.1"/>
</dbReference>
<organism evidence="1 2">
    <name type="scientific">Adhaeribacter soli</name>
    <dbReference type="NCBI Taxonomy" id="2607655"/>
    <lineage>
        <taxon>Bacteria</taxon>
        <taxon>Pseudomonadati</taxon>
        <taxon>Bacteroidota</taxon>
        <taxon>Cytophagia</taxon>
        <taxon>Cytophagales</taxon>
        <taxon>Hymenobacteraceae</taxon>
        <taxon>Adhaeribacter</taxon>
    </lineage>
</organism>
<dbReference type="EMBL" id="VTWT01000006">
    <property type="protein sequence ID" value="KAA9332761.1"/>
    <property type="molecule type" value="Genomic_DNA"/>
</dbReference>
<dbReference type="InterPro" id="IPR010982">
    <property type="entry name" value="Lambda_DNA-bd_dom_sf"/>
</dbReference>
<protein>
    <submittedName>
        <fullName evidence="1">Helix-turn-helix transcriptional regulator</fullName>
    </submittedName>
</protein>
<proteinExistence type="predicted"/>